<feature type="binding site" description="axial binding residue" evidence="5">
    <location>
        <position position="66"/>
    </location>
    <ligand>
        <name>heme c</name>
        <dbReference type="ChEBI" id="CHEBI:61717"/>
        <label>1</label>
    </ligand>
    <ligandPart>
        <name>Fe</name>
        <dbReference type="ChEBI" id="CHEBI:18248"/>
    </ligandPart>
</feature>
<reference evidence="7 8" key="1">
    <citation type="submission" date="2020-08" db="EMBL/GenBank/DDBJ databases">
        <title>Genomic Encyclopedia of Type Strains, Phase IV (KMG-IV): sequencing the most valuable type-strain genomes for metagenomic binning, comparative biology and taxonomic classification.</title>
        <authorList>
            <person name="Goeker M."/>
        </authorList>
    </citation>
    <scope>NUCLEOTIDE SEQUENCE [LARGE SCALE GENOMIC DNA]</scope>
    <source>
        <strain evidence="7 8">DSM 26944</strain>
    </source>
</reference>
<feature type="binding site" description="covalent" evidence="4">
    <location>
        <position position="335"/>
    </location>
    <ligand>
        <name>heme c</name>
        <dbReference type="ChEBI" id="CHEBI:61717"/>
        <label>3</label>
    </ligand>
</feature>
<keyword evidence="8" id="KW-1185">Reference proteome</keyword>
<protein>
    <submittedName>
        <fullName evidence="7">Mono/diheme cytochrome c family protein</fullName>
    </submittedName>
</protein>
<keyword evidence="2 5" id="KW-0479">Metal-binding</keyword>
<feature type="binding site" description="covalent" evidence="4">
    <location>
        <position position="332"/>
    </location>
    <ligand>
        <name>heme c</name>
        <dbReference type="ChEBI" id="CHEBI:61717"/>
        <label>3</label>
    </ligand>
</feature>
<comment type="cofactor">
    <cofactor evidence="4">
        <name>heme c</name>
        <dbReference type="ChEBI" id="CHEBI:61717"/>
    </cofactor>
    <text evidence="4">Binds 3 heme c groups covalently per subunit.</text>
</comment>
<feature type="binding site" description="axial binding residue" evidence="5">
    <location>
        <position position="336"/>
    </location>
    <ligand>
        <name>heme c</name>
        <dbReference type="ChEBI" id="CHEBI:61717"/>
        <label>3</label>
    </ligand>
    <ligandPart>
        <name>Fe</name>
        <dbReference type="ChEBI" id="CHEBI:18248"/>
    </ligandPart>
</feature>
<dbReference type="PIRSF" id="PIRSF000018">
    <property type="entry name" value="Mb_ADH_cyt_c"/>
    <property type="match status" value="1"/>
</dbReference>
<dbReference type="InterPro" id="IPR014353">
    <property type="entry name" value="Membr-bd_ADH_cyt_c"/>
</dbReference>
<comment type="caution">
    <text evidence="7">The sequence shown here is derived from an EMBL/GenBank/DDBJ whole genome shotgun (WGS) entry which is preliminary data.</text>
</comment>
<dbReference type="PANTHER" id="PTHR35008:SF4">
    <property type="entry name" value="BLL4482 PROTEIN"/>
    <property type="match status" value="1"/>
</dbReference>
<proteinExistence type="predicted"/>
<evidence type="ECO:0000259" key="6">
    <source>
        <dbReference type="PROSITE" id="PS51007"/>
    </source>
</evidence>
<dbReference type="Proteomes" id="UP000555546">
    <property type="component" value="Unassembled WGS sequence"/>
</dbReference>
<dbReference type="InterPro" id="IPR009056">
    <property type="entry name" value="Cyt_c-like_dom"/>
</dbReference>
<dbReference type="GO" id="GO:0016020">
    <property type="term" value="C:membrane"/>
    <property type="evidence" value="ECO:0007669"/>
    <property type="project" value="InterPro"/>
</dbReference>
<evidence type="ECO:0000313" key="8">
    <source>
        <dbReference type="Proteomes" id="UP000555546"/>
    </source>
</evidence>
<evidence type="ECO:0000256" key="5">
    <source>
        <dbReference type="PIRSR" id="PIRSR000018-51"/>
    </source>
</evidence>
<dbReference type="PANTHER" id="PTHR35008">
    <property type="entry name" value="BLL4482 PROTEIN-RELATED"/>
    <property type="match status" value="1"/>
</dbReference>
<dbReference type="InterPro" id="IPR051459">
    <property type="entry name" value="Cytochrome_c-type_DH"/>
</dbReference>
<feature type="domain" description="Cytochrome c" evidence="6">
    <location>
        <begin position="319"/>
        <end position="409"/>
    </location>
</feature>
<evidence type="ECO:0000313" key="7">
    <source>
        <dbReference type="EMBL" id="MBB5703929.1"/>
    </source>
</evidence>
<feature type="binding site" description="covalent" evidence="4">
    <location>
        <position position="210"/>
    </location>
    <ligand>
        <name>heme c</name>
        <dbReference type="ChEBI" id="CHEBI:61717"/>
        <label>2</label>
    </ligand>
</feature>
<feature type="binding site" description="axial binding residue" evidence="5">
    <location>
        <position position="211"/>
    </location>
    <ligand>
        <name>heme c</name>
        <dbReference type="ChEBI" id="CHEBI:61717"/>
        <label>2</label>
    </ligand>
    <ligandPart>
        <name>Fe</name>
        <dbReference type="ChEBI" id="CHEBI:18248"/>
    </ligandPart>
</feature>
<organism evidence="7 8">
    <name type="scientific">Brucella daejeonensis</name>
    <dbReference type="NCBI Taxonomy" id="659015"/>
    <lineage>
        <taxon>Bacteria</taxon>
        <taxon>Pseudomonadati</taxon>
        <taxon>Pseudomonadota</taxon>
        <taxon>Alphaproteobacteria</taxon>
        <taxon>Hyphomicrobiales</taxon>
        <taxon>Brucellaceae</taxon>
        <taxon>Brucella/Ochrobactrum group</taxon>
        <taxon>Brucella</taxon>
    </lineage>
</organism>
<dbReference type="RefSeq" id="WP_183656530.1">
    <property type="nucleotide sequence ID" value="NZ_JACIJG010000020.1"/>
</dbReference>
<gene>
    <name evidence="7" type="ORF">FHS76_003844</name>
</gene>
<name>A0A7W9B0F2_9HYPH</name>
<dbReference type="PROSITE" id="PS51007">
    <property type="entry name" value="CYTC"/>
    <property type="match status" value="3"/>
</dbReference>
<feature type="binding site" description="covalent" evidence="4">
    <location>
        <position position="207"/>
    </location>
    <ligand>
        <name>heme c</name>
        <dbReference type="ChEBI" id="CHEBI:61717"/>
        <label>2</label>
    </ligand>
</feature>
<dbReference type="AlphaFoldDB" id="A0A7W9B0F2"/>
<feature type="binding site" description="covalent" evidence="4">
    <location>
        <position position="62"/>
    </location>
    <ligand>
        <name>heme c</name>
        <dbReference type="ChEBI" id="CHEBI:61717"/>
        <label>1</label>
    </ligand>
</feature>
<feature type="domain" description="Cytochrome c" evidence="6">
    <location>
        <begin position="192"/>
        <end position="299"/>
    </location>
</feature>
<feature type="binding site" description="covalent" evidence="4">
    <location>
        <position position="65"/>
    </location>
    <ligand>
        <name>heme c</name>
        <dbReference type="ChEBI" id="CHEBI:61717"/>
        <label>1</label>
    </ligand>
</feature>
<dbReference type="EMBL" id="JACIJG010000020">
    <property type="protein sequence ID" value="MBB5703929.1"/>
    <property type="molecule type" value="Genomic_DNA"/>
</dbReference>
<keyword evidence="1 4" id="KW-0349">Heme</keyword>
<evidence type="ECO:0000256" key="1">
    <source>
        <dbReference type="ARBA" id="ARBA00022617"/>
    </source>
</evidence>
<dbReference type="SUPFAM" id="SSF46626">
    <property type="entry name" value="Cytochrome c"/>
    <property type="match status" value="3"/>
</dbReference>
<dbReference type="GO" id="GO:0016614">
    <property type="term" value="F:oxidoreductase activity, acting on CH-OH group of donors"/>
    <property type="evidence" value="ECO:0007669"/>
    <property type="project" value="InterPro"/>
</dbReference>
<feature type="domain" description="Cytochrome c" evidence="6">
    <location>
        <begin position="48"/>
        <end position="150"/>
    </location>
</feature>
<dbReference type="GO" id="GO:0020037">
    <property type="term" value="F:heme binding"/>
    <property type="evidence" value="ECO:0007669"/>
    <property type="project" value="InterPro"/>
</dbReference>
<sequence>MTRRLLWTAASLFILAAFVVGAIFAGLFEKSVVAEDVAQPLTSNQMATLAKRGAYIAVAADCYACHTTKGGAPWAGGLPVATPFGTIYSTNISSDKENGIGNWTRSDFHRAVRDGIGPNGHLYPAMPYVSYRKMTPQDVDALYAYFMTRAPMKVANRNNELVFPFNVRQAMTFWNLLNLPAEATTEDSSRSTVWNRGRHLVDALAHCGECHTPRNITQGSKEDAYLRGTVLEGITVPDITREGLERMGFTPQVLAAFMKSGISALGAMTNQMFDVVHFSTQYMTPDDLDALSAYLFDLDEMPKEAATLTASAPVAIPPELAASAKPTYLALCSGCHGVDGQGIPHVVVPLTTNASLKLASPRNLIHTILEGIPAQRFPGLERMQPMPGFKDELNDQQLAALVNWLRMNWGGTASKVDAEHVLRLRRSD</sequence>
<evidence type="ECO:0000256" key="4">
    <source>
        <dbReference type="PIRSR" id="PIRSR000018-50"/>
    </source>
</evidence>
<dbReference type="GO" id="GO:0009055">
    <property type="term" value="F:electron transfer activity"/>
    <property type="evidence" value="ECO:0007669"/>
    <property type="project" value="InterPro"/>
</dbReference>
<evidence type="ECO:0000256" key="3">
    <source>
        <dbReference type="ARBA" id="ARBA00023004"/>
    </source>
</evidence>
<accession>A0A7W9B0F2</accession>
<keyword evidence="3 5" id="KW-0408">Iron</keyword>
<dbReference type="Pfam" id="PF00034">
    <property type="entry name" value="Cytochrom_C"/>
    <property type="match status" value="2"/>
</dbReference>
<dbReference type="GO" id="GO:0005506">
    <property type="term" value="F:iron ion binding"/>
    <property type="evidence" value="ECO:0007669"/>
    <property type="project" value="InterPro"/>
</dbReference>
<dbReference type="InterPro" id="IPR036909">
    <property type="entry name" value="Cyt_c-like_dom_sf"/>
</dbReference>
<dbReference type="Gene3D" id="1.10.760.10">
    <property type="entry name" value="Cytochrome c-like domain"/>
    <property type="match status" value="3"/>
</dbReference>
<evidence type="ECO:0000256" key="2">
    <source>
        <dbReference type="ARBA" id="ARBA00022723"/>
    </source>
</evidence>